<sequence>MGFFLGCFGFKDCSWSKSLLFSRFFLWKKREPPVPRNQYSSLVSSKEKATPSKKAGEEIFQVKFDGDDCAHHEQRKEAKLRRTCGAILDNNDEFHQASDQNYVVSDACKKNWDKKHDESSHPLSKVPETSTVSEEKSKSCQLEYHDDKSRKTLLFEEVKHPRVEKELESITLDMSPQTENKMPDSPYPTPLNLVDGMQTPGTLYPPKSDYFRARMLRAQFVYPIPDLPESTFGLKLAGEGGESTEKMYDSPTVDRPIIGTIAAPWDEDVLSFLSPKSCDGNEIPNSTANYNEEQKVRWNATSFSLSDEKVLPQRKFDGKID</sequence>
<evidence type="ECO:0000313" key="2">
    <source>
        <dbReference type="EMBL" id="KAL0918844.1"/>
    </source>
</evidence>
<organism evidence="2 3">
    <name type="scientific">Dendrobium thyrsiflorum</name>
    <name type="common">Pinecone-like raceme dendrobium</name>
    <name type="synonym">Orchid</name>
    <dbReference type="NCBI Taxonomy" id="117978"/>
    <lineage>
        <taxon>Eukaryota</taxon>
        <taxon>Viridiplantae</taxon>
        <taxon>Streptophyta</taxon>
        <taxon>Embryophyta</taxon>
        <taxon>Tracheophyta</taxon>
        <taxon>Spermatophyta</taxon>
        <taxon>Magnoliopsida</taxon>
        <taxon>Liliopsida</taxon>
        <taxon>Asparagales</taxon>
        <taxon>Orchidaceae</taxon>
        <taxon>Epidendroideae</taxon>
        <taxon>Malaxideae</taxon>
        <taxon>Dendrobiinae</taxon>
        <taxon>Dendrobium</taxon>
    </lineage>
</organism>
<keyword evidence="3" id="KW-1185">Reference proteome</keyword>
<dbReference type="EMBL" id="JANQDX010000009">
    <property type="protein sequence ID" value="KAL0918844.1"/>
    <property type="molecule type" value="Genomic_DNA"/>
</dbReference>
<dbReference type="AlphaFoldDB" id="A0ABD0V0V3"/>
<evidence type="ECO:0000256" key="1">
    <source>
        <dbReference type="SAM" id="MobiDB-lite"/>
    </source>
</evidence>
<accession>A0ABD0V0V3</accession>
<reference evidence="2 3" key="1">
    <citation type="journal article" date="2024" name="Plant Biotechnol. J.">
        <title>Dendrobium thyrsiflorum genome and its molecular insights into genes involved in important horticultural traits.</title>
        <authorList>
            <person name="Chen B."/>
            <person name="Wang J.Y."/>
            <person name="Zheng P.J."/>
            <person name="Li K.L."/>
            <person name="Liang Y.M."/>
            <person name="Chen X.F."/>
            <person name="Zhang C."/>
            <person name="Zhao X."/>
            <person name="He X."/>
            <person name="Zhang G.Q."/>
            <person name="Liu Z.J."/>
            <person name="Xu Q."/>
        </authorList>
    </citation>
    <scope>NUCLEOTIDE SEQUENCE [LARGE SCALE GENOMIC DNA]</scope>
    <source>
        <strain evidence="2">GZMU011</strain>
    </source>
</reference>
<dbReference type="Proteomes" id="UP001552299">
    <property type="component" value="Unassembled WGS sequence"/>
</dbReference>
<proteinExistence type="predicted"/>
<dbReference type="PANTHER" id="PTHR33318">
    <property type="entry name" value="ASPARTYL/GLUTAMYL-TRNA(ASN/GLN) AMIDOTRANSFERASE SUBUNIT"/>
    <property type="match status" value="1"/>
</dbReference>
<name>A0ABD0V0V3_DENTH</name>
<feature type="region of interest" description="Disordered" evidence="1">
    <location>
        <begin position="113"/>
        <end position="139"/>
    </location>
</feature>
<dbReference type="PANTHER" id="PTHR33318:SF7">
    <property type="entry name" value="PROTEIN JASON"/>
    <property type="match status" value="1"/>
</dbReference>
<evidence type="ECO:0000313" key="3">
    <source>
        <dbReference type="Proteomes" id="UP001552299"/>
    </source>
</evidence>
<gene>
    <name evidence="2" type="ORF">M5K25_010885</name>
</gene>
<comment type="caution">
    <text evidence="2">The sequence shown here is derived from an EMBL/GenBank/DDBJ whole genome shotgun (WGS) entry which is preliminary data.</text>
</comment>
<dbReference type="InterPro" id="IPR039300">
    <property type="entry name" value="JASON"/>
</dbReference>
<protein>
    <submittedName>
        <fullName evidence="2">Uncharacterized protein</fullName>
    </submittedName>
</protein>